<evidence type="ECO:0000313" key="3">
    <source>
        <dbReference type="EMBL" id="KAL1606555.1"/>
    </source>
</evidence>
<dbReference type="InterPro" id="IPR013149">
    <property type="entry name" value="ADH-like_C"/>
</dbReference>
<dbReference type="Pfam" id="PF00107">
    <property type="entry name" value="ADH_zinc_N"/>
    <property type="match status" value="1"/>
</dbReference>
<dbReference type="PANTHER" id="PTHR45033:SF1">
    <property type="entry name" value="OXIDOREDUCTASE (EUROFUNG)"/>
    <property type="match status" value="1"/>
</dbReference>
<feature type="domain" description="Enoyl reductase (ER)" evidence="2">
    <location>
        <begin position="20"/>
        <end position="240"/>
    </location>
</feature>
<dbReference type="InterPro" id="IPR036291">
    <property type="entry name" value="NAD(P)-bd_dom_sf"/>
</dbReference>
<dbReference type="InterPro" id="IPR013154">
    <property type="entry name" value="ADH-like_N"/>
</dbReference>
<organism evidence="3 4">
    <name type="scientific">Paraconiothyrium brasiliense</name>
    <dbReference type="NCBI Taxonomy" id="300254"/>
    <lineage>
        <taxon>Eukaryota</taxon>
        <taxon>Fungi</taxon>
        <taxon>Dikarya</taxon>
        <taxon>Ascomycota</taxon>
        <taxon>Pezizomycotina</taxon>
        <taxon>Dothideomycetes</taxon>
        <taxon>Pleosporomycetidae</taxon>
        <taxon>Pleosporales</taxon>
        <taxon>Massarineae</taxon>
        <taxon>Didymosphaeriaceae</taxon>
        <taxon>Paraconiothyrium</taxon>
    </lineage>
</organism>
<dbReference type="Proteomes" id="UP001521785">
    <property type="component" value="Unassembled WGS sequence"/>
</dbReference>
<dbReference type="PANTHER" id="PTHR45033">
    <property type="match status" value="1"/>
</dbReference>
<sequence length="244" mass="25944">MASTQVPPTTYRAYHRTSGPLPQSIELHTEPLPHQLSPHEVLIRVKAVSLNYRDVAMLNGHYPTDHENAGRPCSDCAGEVAAIGGAVKDFKVGDRASTLACAGVTAWTALRRPKEIEPDTAVLLQGTGGVSMFALLICIAANITPIISSSSDTKLSSISALSPLIKGFNYKTQPDQAAQVKQLTTGKGVDIVINNTGAASLLADLGSLRNRHGIVSLVGMLDGQKAEWDPNALMLVMKKLARIQ</sequence>
<gene>
    <name evidence="3" type="ORF">SLS60_003960</name>
</gene>
<evidence type="ECO:0000313" key="4">
    <source>
        <dbReference type="Proteomes" id="UP001521785"/>
    </source>
</evidence>
<keyword evidence="4" id="KW-1185">Reference proteome</keyword>
<dbReference type="SUPFAM" id="SSF50129">
    <property type="entry name" value="GroES-like"/>
    <property type="match status" value="1"/>
</dbReference>
<evidence type="ECO:0000256" key="1">
    <source>
        <dbReference type="SAM" id="MobiDB-lite"/>
    </source>
</evidence>
<reference evidence="3 4" key="1">
    <citation type="submission" date="2024-02" db="EMBL/GenBank/DDBJ databases">
        <title>De novo assembly and annotation of 12 fungi associated with fruit tree decline syndrome in Ontario, Canada.</title>
        <authorList>
            <person name="Sulman M."/>
            <person name="Ellouze W."/>
            <person name="Ilyukhin E."/>
        </authorList>
    </citation>
    <scope>NUCLEOTIDE SEQUENCE [LARGE SCALE GENOMIC DNA]</scope>
    <source>
        <strain evidence="3 4">M42-189</strain>
    </source>
</reference>
<dbReference type="InterPro" id="IPR011032">
    <property type="entry name" value="GroES-like_sf"/>
</dbReference>
<dbReference type="Pfam" id="PF08240">
    <property type="entry name" value="ADH_N"/>
    <property type="match status" value="1"/>
</dbReference>
<evidence type="ECO:0000259" key="2">
    <source>
        <dbReference type="SMART" id="SM00829"/>
    </source>
</evidence>
<name>A0ABR3RQ54_9PLEO</name>
<protein>
    <recommendedName>
        <fullName evidence="2">Enoyl reductase (ER) domain-containing protein</fullName>
    </recommendedName>
</protein>
<dbReference type="CDD" id="cd08276">
    <property type="entry name" value="MDR7"/>
    <property type="match status" value="1"/>
</dbReference>
<dbReference type="InterPro" id="IPR020843">
    <property type="entry name" value="ER"/>
</dbReference>
<dbReference type="InterPro" id="IPR052711">
    <property type="entry name" value="Zinc_ADH-like"/>
</dbReference>
<dbReference type="SUPFAM" id="SSF51735">
    <property type="entry name" value="NAD(P)-binding Rossmann-fold domains"/>
    <property type="match status" value="1"/>
</dbReference>
<dbReference type="Gene3D" id="3.90.180.10">
    <property type="entry name" value="Medium-chain alcohol dehydrogenases, catalytic domain"/>
    <property type="match status" value="1"/>
</dbReference>
<feature type="region of interest" description="Disordered" evidence="1">
    <location>
        <begin position="1"/>
        <end position="20"/>
    </location>
</feature>
<dbReference type="Gene3D" id="3.40.50.720">
    <property type="entry name" value="NAD(P)-binding Rossmann-like Domain"/>
    <property type="match status" value="1"/>
</dbReference>
<dbReference type="SMART" id="SM00829">
    <property type="entry name" value="PKS_ER"/>
    <property type="match status" value="1"/>
</dbReference>
<accession>A0ABR3RQ54</accession>
<dbReference type="EMBL" id="JAKJXO020000004">
    <property type="protein sequence ID" value="KAL1606555.1"/>
    <property type="molecule type" value="Genomic_DNA"/>
</dbReference>
<comment type="caution">
    <text evidence="3">The sequence shown here is derived from an EMBL/GenBank/DDBJ whole genome shotgun (WGS) entry which is preliminary data.</text>
</comment>
<proteinExistence type="predicted"/>